<keyword evidence="1" id="KW-0472">Membrane</keyword>
<gene>
    <name evidence="2" type="ORF">AC478_01960</name>
</gene>
<feature type="transmembrane region" description="Helical" evidence="1">
    <location>
        <begin position="46"/>
        <end position="69"/>
    </location>
</feature>
<dbReference type="Proteomes" id="UP000054016">
    <property type="component" value="Unassembled WGS sequence"/>
</dbReference>
<feature type="transmembrane region" description="Helical" evidence="1">
    <location>
        <begin position="12"/>
        <end position="34"/>
    </location>
</feature>
<name>A0A0M0BTB9_9ARCH</name>
<dbReference type="AlphaFoldDB" id="A0A0M0BTB9"/>
<reference evidence="3" key="1">
    <citation type="submission" date="2015-06" db="EMBL/GenBank/DDBJ databases">
        <title>New insights into the roles of widespread benthic archaea in carbon and nitrogen cycling.</title>
        <authorList>
            <person name="Lazar C.S."/>
            <person name="Baker B.J."/>
            <person name="Seitz K.W."/>
            <person name="Hyde A.S."/>
            <person name="Dick G.J."/>
            <person name="Hinrichs K.-U."/>
            <person name="Teske A.P."/>
        </authorList>
    </citation>
    <scope>NUCLEOTIDE SEQUENCE [LARGE SCALE GENOMIC DNA]</scope>
</reference>
<sequence>MSNQYSTAITLVIAVVFILAGVFVALLTAIGTFADLGFGFLSGFNTYIFGMAIALTLVIIGCLLLFFGLHSN</sequence>
<organism evidence="2 3">
    <name type="scientific">miscellaneous Crenarchaeota group-1 archaeon SG8-32-3</name>
    <dbReference type="NCBI Taxonomy" id="1685125"/>
    <lineage>
        <taxon>Archaea</taxon>
        <taxon>Candidatus Bathyarchaeota</taxon>
        <taxon>MCG-1</taxon>
    </lineage>
</organism>
<protein>
    <submittedName>
        <fullName evidence="2">Uncharacterized protein</fullName>
    </submittedName>
</protein>
<keyword evidence="1" id="KW-0812">Transmembrane</keyword>
<evidence type="ECO:0000313" key="2">
    <source>
        <dbReference type="EMBL" id="KON31858.1"/>
    </source>
</evidence>
<evidence type="ECO:0000313" key="3">
    <source>
        <dbReference type="Proteomes" id="UP000054016"/>
    </source>
</evidence>
<evidence type="ECO:0000256" key="1">
    <source>
        <dbReference type="SAM" id="Phobius"/>
    </source>
</evidence>
<keyword evidence="1" id="KW-1133">Transmembrane helix</keyword>
<comment type="caution">
    <text evidence="2">The sequence shown here is derived from an EMBL/GenBank/DDBJ whole genome shotgun (WGS) entry which is preliminary data.</text>
</comment>
<proteinExistence type="predicted"/>
<dbReference type="EMBL" id="LFWV01000021">
    <property type="protein sequence ID" value="KON31858.1"/>
    <property type="molecule type" value="Genomic_DNA"/>
</dbReference>
<accession>A0A0M0BTB9</accession>